<name>A0A316DDT8_9BACL</name>
<organism evidence="9 10">
    <name type="scientific">Tumebacillus permanentifrigoris</name>
    <dbReference type="NCBI Taxonomy" id="378543"/>
    <lineage>
        <taxon>Bacteria</taxon>
        <taxon>Bacillati</taxon>
        <taxon>Bacillota</taxon>
        <taxon>Bacilli</taxon>
        <taxon>Bacillales</taxon>
        <taxon>Alicyclobacillaceae</taxon>
        <taxon>Tumebacillus</taxon>
    </lineage>
</organism>
<feature type="domain" description="HAMP" evidence="7">
    <location>
        <begin position="306"/>
        <end position="359"/>
    </location>
</feature>
<dbReference type="Gene3D" id="3.20.20.450">
    <property type="entry name" value="EAL domain"/>
    <property type="match status" value="1"/>
</dbReference>
<evidence type="ECO:0000259" key="8">
    <source>
        <dbReference type="PROSITE" id="PS50887"/>
    </source>
</evidence>
<keyword evidence="10" id="KW-1185">Reference proteome</keyword>
<dbReference type="InterPro" id="IPR035919">
    <property type="entry name" value="EAL_sf"/>
</dbReference>
<dbReference type="GO" id="GO:0005886">
    <property type="term" value="C:plasma membrane"/>
    <property type="evidence" value="ECO:0007669"/>
    <property type="project" value="UniProtKB-SubCell"/>
</dbReference>
<dbReference type="Gene3D" id="3.30.70.270">
    <property type="match status" value="1"/>
</dbReference>
<feature type="domain" description="GGDEF" evidence="8">
    <location>
        <begin position="395"/>
        <end position="528"/>
    </location>
</feature>
<dbReference type="OrthoDB" id="9759607at2"/>
<dbReference type="InterPro" id="IPR000160">
    <property type="entry name" value="GGDEF_dom"/>
</dbReference>
<dbReference type="PROSITE" id="PS50885">
    <property type="entry name" value="HAMP"/>
    <property type="match status" value="1"/>
</dbReference>
<dbReference type="FunFam" id="3.30.70.270:FF:000001">
    <property type="entry name" value="Diguanylate cyclase domain protein"/>
    <property type="match status" value="1"/>
</dbReference>
<dbReference type="GO" id="GO:0007165">
    <property type="term" value="P:signal transduction"/>
    <property type="evidence" value="ECO:0007669"/>
    <property type="project" value="InterPro"/>
</dbReference>
<keyword evidence="2" id="KW-1003">Cell membrane</keyword>
<dbReference type="PROSITE" id="PS50883">
    <property type="entry name" value="EAL"/>
    <property type="match status" value="1"/>
</dbReference>
<dbReference type="Gene3D" id="3.30.450.20">
    <property type="entry name" value="PAS domain"/>
    <property type="match status" value="2"/>
</dbReference>
<gene>
    <name evidence="9" type="ORF">C7459_101261</name>
</gene>
<keyword evidence="3" id="KW-0812">Transmembrane</keyword>
<dbReference type="Proteomes" id="UP000245634">
    <property type="component" value="Unassembled WGS sequence"/>
</dbReference>
<dbReference type="SUPFAM" id="SSF158472">
    <property type="entry name" value="HAMP domain-like"/>
    <property type="match status" value="1"/>
</dbReference>
<keyword evidence="4" id="KW-1133">Transmembrane helix</keyword>
<dbReference type="AlphaFoldDB" id="A0A316DDT8"/>
<dbReference type="InterPro" id="IPR003660">
    <property type="entry name" value="HAMP_dom"/>
</dbReference>
<evidence type="ECO:0000256" key="4">
    <source>
        <dbReference type="ARBA" id="ARBA00022989"/>
    </source>
</evidence>
<dbReference type="SUPFAM" id="SSF103190">
    <property type="entry name" value="Sensory domain-like"/>
    <property type="match status" value="1"/>
</dbReference>
<dbReference type="Pfam" id="PF02743">
    <property type="entry name" value="dCache_1"/>
    <property type="match status" value="1"/>
</dbReference>
<dbReference type="Pfam" id="PF00563">
    <property type="entry name" value="EAL"/>
    <property type="match status" value="1"/>
</dbReference>
<dbReference type="InterPro" id="IPR001633">
    <property type="entry name" value="EAL_dom"/>
</dbReference>
<evidence type="ECO:0000256" key="5">
    <source>
        <dbReference type="ARBA" id="ARBA00023136"/>
    </source>
</evidence>
<dbReference type="InterPro" id="IPR029151">
    <property type="entry name" value="Sensor-like_sf"/>
</dbReference>
<dbReference type="SUPFAM" id="SSF55073">
    <property type="entry name" value="Nucleotide cyclase"/>
    <property type="match status" value="1"/>
</dbReference>
<dbReference type="SUPFAM" id="SSF141868">
    <property type="entry name" value="EAL domain-like"/>
    <property type="match status" value="1"/>
</dbReference>
<dbReference type="CDD" id="cd12912">
    <property type="entry name" value="PDC2_MCP_like"/>
    <property type="match status" value="1"/>
</dbReference>
<protein>
    <submittedName>
        <fullName evidence="9">Diguanylate cyclase (GGDEF)-like protein</fullName>
    </submittedName>
</protein>
<dbReference type="Pfam" id="PF00990">
    <property type="entry name" value="GGDEF"/>
    <property type="match status" value="1"/>
</dbReference>
<dbReference type="CDD" id="cd18773">
    <property type="entry name" value="PDC1_HK_sensor"/>
    <property type="match status" value="1"/>
</dbReference>
<dbReference type="InterPro" id="IPR052155">
    <property type="entry name" value="Biofilm_reg_signaling"/>
</dbReference>
<dbReference type="SMART" id="SM00052">
    <property type="entry name" value="EAL"/>
    <property type="match status" value="1"/>
</dbReference>
<dbReference type="InterPro" id="IPR033479">
    <property type="entry name" value="dCache_1"/>
</dbReference>
<dbReference type="CDD" id="cd01949">
    <property type="entry name" value="GGDEF"/>
    <property type="match status" value="1"/>
</dbReference>
<dbReference type="PANTHER" id="PTHR44757">
    <property type="entry name" value="DIGUANYLATE CYCLASE DGCP"/>
    <property type="match status" value="1"/>
</dbReference>
<evidence type="ECO:0000256" key="2">
    <source>
        <dbReference type="ARBA" id="ARBA00022475"/>
    </source>
</evidence>
<comment type="caution">
    <text evidence="9">The sequence shown here is derived from an EMBL/GenBank/DDBJ whole genome shotgun (WGS) entry which is preliminary data.</text>
</comment>
<dbReference type="Pfam" id="PF00672">
    <property type="entry name" value="HAMP"/>
    <property type="match status" value="1"/>
</dbReference>
<dbReference type="CDD" id="cd01948">
    <property type="entry name" value="EAL"/>
    <property type="match status" value="1"/>
</dbReference>
<proteinExistence type="predicted"/>
<dbReference type="PANTHER" id="PTHR44757:SF2">
    <property type="entry name" value="BIOFILM ARCHITECTURE MAINTENANCE PROTEIN MBAA"/>
    <property type="match status" value="1"/>
</dbReference>
<evidence type="ECO:0000313" key="10">
    <source>
        <dbReference type="Proteomes" id="UP000245634"/>
    </source>
</evidence>
<dbReference type="NCBIfam" id="TIGR00254">
    <property type="entry name" value="GGDEF"/>
    <property type="match status" value="1"/>
</dbReference>
<accession>A0A316DDT8</accession>
<dbReference type="InterPro" id="IPR043128">
    <property type="entry name" value="Rev_trsase/Diguanyl_cyclase"/>
</dbReference>
<dbReference type="SMART" id="SM00267">
    <property type="entry name" value="GGDEF"/>
    <property type="match status" value="1"/>
</dbReference>
<dbReference type="EMBL" id="QGGL01000001">
    <property type="protein sequence ID" value="PWK16397.1"/>
    <property type="molecule type" value="Genomic_DNA"/>
</dbReference>
<evidence type="ECO:0000256" key="1">
    <source>
        <dbReference type="ARBA" id="ARBA00004651"/>
    </source>
</evidence>
<dbReference type="RefSeq" id="WP_109685458.1">
    <property type="nucleotide sequence ID" value="NZ_QGGL01000001.1"/>
</dbReference>
<evidence type="ECO:0000256" key="3">
    <source>
        <dbReference type="ARBA" id="ARBA00022692"/>
    </source>
</evidence>
<dbReference type="InterPro" id="IPR029787">
    <property type="entry name" value="Nucleotide_cyclase"/>
</dbReference>
<evidence type="ECO:0000259" key="7">
    <source>
        <dbReference type="PROSITE" id="PS50885"/>
    </source>
</evidence>
<comment type="subcellular location">
    <subcellularLocation>
        <location evidence="1">Cell membrane</location>
        <topology evidence="1">Multi-pass membrane protein</topology>
    </subcellularLocation>
</comment>
<evidence type="ECO:0000313" key="9">
    <source>
        <dbReference type="EMBL" id="PWK16397.1"/>
    </source>
</evidence>
<dbReference type="Gene3D" id="1.10.8.500">
    <property type="entry name" value="HAMP domain in histidine kinase"/>
    <property type="match status" value="1"/>
</dbReference>
<feature type="domain" description="EAL" evidence="6">
    <location>
        <begin position="537"/>
        <end position="793"/>
    </location>
</feature>
<reference evidence="9 10" key="1">
    <citation type="submission" date="2018-05" db="EMBL/GenBank/DDBJ databases">
        <title>Genomic Encyclopedia of Type Strains, Phase IV (KMG-IV): sequencing the most valuable type-strain genomes for metagenomic binning, comparative biology and taxonomic classification.</title>
        <authorList>
            <person name="Goeker M."/>
        </authorList>
    </citation>
    <scope>NUCLEOTIDE SEQUENCE [LARGE SCALE GENOMIC DNA]</scope>
    <source>
        <strain evidence="9 10">DSM 18773</strain>
    </source>
</reference>
<keyword evidence="5" id="KW-0472">Membrane</keyword>
<dbReference type="FunFam" id="3.20.20.450:FF:000001">
    <property type="entry name" value="Cyclic di-GMP phosphodiesterase yahA"/>
    <property type="match status" value="1"/>
</dbReference>
<dbReference type="PROSITE" id="PS50887">
    <property type="entry name" value="GGDEF"/>
    <property type="match status" value="1"/>
</dbReference>
<sequence length="801" mass="90279">MRVWKSSIFWRIYLINLALICILLASMFVTSAVTLPEISREKAQTITDASVNRITEQVENVADYIHVVIKAVQQDSNFHSTDGSVLRKGLQDIVETSAIIDSAVITDPNGVVRQVIPNDLADLQDVDLGYREYIRHSLVQKTPYISDVLWGAAGRPVVVVSVPILDELGVVERSVNLTLRISENKFLSTLFQKIELGGEGYVYIFDRNGRLISHPDKTRIGENISQNEVVQSVTNNKTSGYRQVVNTRGVLMDASYAYVPEIGWGVVAQVPDESVYEGFNAFRHNLWILCILIFIPLSVVTAIYARQIIKPIRQLYNAVDQVARGNYEMDIETVSSSREIGLLTKRFNDMLHTIRDAREQIQYQAYHDPLTGLPNRMLAADRLGQMLAHAQRTRTQVAVLFLNLDRFKGINDSLGHSIGDRLLREVAERISGCVSESDTVSRIGGDEFLLMIPDVMHVQDVLNVVQEILQLLNIPFYLDSHELFLTASIGISFYPDDGDEITELIKNADIAMHRAKQQGRNTWQLHTTAMNQHAAERLLMENHLRKALERREFLVYYQPKIDLMTGDLVGMEALVRWNHSIWGLVSPAKFIPVAEDSGLIQPIGEWVLRTACDQTKRWQDAGLPPMRIAVNLSAHQVEQANLVETVQSILQETGLEPRYLELELTESILMQNTETVNMTLRRLRDMGISIAIDDFGTGYSSLSYLHRFPITCLKIDQSFVRRIEGNGDRTDGVIAKAVIALAHNLDLEVVAEGVEEKSQMQFLRDEGCSLAQGFLFSKPVPREEFEILLTKAGTTSYTESI</sequence>
<dbReference type="CDD" id="cd06225">
    <property type="entry name" value="HAMP"/>
    <property type="match status" value="1"/>
</dbReference>
<dbReference type="SMART" id="SM00304">
    <property type="entry name" value="HAMP"/>
    <property type="match status" value="1"/>
</dbReference>
<evidence type="ECO:0000259" key="6">
    <source>
        <dbReference type="PROSITE" id="PS50883"/>
    </source>
</evidence>